<evidence type="ECO:0000313" key="12">
    <source>
        <dbReference type="EMBL" id="KAJ3055927.1"/>
    </source>
</evidence>
<comment type="caution">
    <text evidence="12">The sequence shown here is derived from an EMBL/GenBank/DDBJ whole genome shotgun (WGS) entry which is preliminary data.</text>
</comment>
<accession>A0AAD5SL26</accession>
<dbReference type="Gene3D" id="3.30.930.10">
    <property type="entry name" value="Bira Bifunctional Protein, Domain 2"/>
    <property type="match status" value="1"/>
</dbReference>
<protein>
    <recommendedName>
        <fullName evidence="2">proline--tRNA ligase</fullName>
        <ecNumber evidence="2">6.1.1.15</ecNumber>
    </recommendedName>
    <alternativeName>
        <fullName evidence="8">Prolyl-tRNA synthetase</fullName>
    </alternativeName>
</protein>
<dbReference type="PANTHER" id="PTHR43382">
    <property type="entry name" value="PROLYL-TRNA SYNTHETASE"/>
    <property type="match status" value="1"/>
</dbReference>
<organism evidence="12 13">
    <name type="scientific">Rhizophlyctis rosea</name>
    <dbReference type="NCBI Taxonomy" id="64517"/>
    <lineage>
        <taxon>Eukaryota</taxon>
        <taxon>Fungi</taxon>
        <taxon>Fungi incertae sedis</taxon>
        <taxon>Chytridiomycota</taxon>
        <taxon>Chytridiomycota incertae sedis</taxon>
        <taxon>Chytridiomycetes</taxon>
        <taxon>Rhizophlyctidales</taxon>
        <taxon>Rhizophlyctidaceae</taxon>
        <taxon>Rhizophlyctis</taxon>
    </lineage>
</organism>
<dbReference type="PANTHER" id="PTHR43382:SF2">
    <property type="entry name" value="BIFUNCTIONAL GLUTAMATE_PROLINE--TRNA LIGASE"/>
    <property type="match status" value="1"/>
</dbReference>
<dbReference type="InterPro" id="IPR004154">
    <property type="entry name" value="Anticodon-bd"/>
</dbReference>
<comment type="similarity">
    <text evidence="1">Belongs to the class-II aminoacyl-tRNA synthetase family.</text>
</comment>
<comment type="catalytic activity">
    <reaction evidence="9">
        <text>tRNA(Pro) + L-proline + ATP = L-prolyl-tRNA(Pro) + AMP + diphosphate</text>
        <dbReference type="Rhea" id="RHEA:14305"/>
        <dbReference type="Rhea" id="RHEA-COMP:9700"/>
        <dbReference type="Rhea" id="RHEA-COMP:9702"/>
        <dbReference type="ChEBI" id="CHEBI:30616"/>
        <dbReference type="ChEBI" id="CHEBI:33019"/>
        <dbReference type="ChEBI" id="CHEBI:60039"/>
        <dbReference type="ChEBI" id="CHEBI:78442"/>
        <dbReference type="ChEBI" id="CHEBI:78532"/>
        <dbReference type="ChEBI" id="CHEBI:456215"/>
        <dbReference type="EC" id="6.1.1.15"/>
    </reaction>
</comment>
<evidence type="ECO:0000256" key="1">
    <source>
        <dbReference type="ARBA" id="ARBA00008226"/>
    </source>
</evidence>
<dbReference type="NCBIfam" id="TIGR00408">
    <property type="entry name" value="proS_fam_I"/>
    <property type="match status" value="1"/>
</dbReference>
<dbReference type="InterPro" id="IPR002316">
    <property type="entry name" value="Pro-tRNA-ligase_IIa"/>
</dbReference>
<sequence length="717" mass="79907">MSSQAHLAELLKRHNISFVAHSHPQTTDLKHWVQTLKDNHPAEVSNFAPAKSLVLKPKGGAVTNPILVVALESSPIPINPLVKSLGNKEARTAADDVTKSTLGVDKIDVTPFAIANVQDKSTVTVVVDSDALTSGDTYLAFRNFSSESTIFVKAAQMKAFLSGSAVSFTEVKLAGLAAAAPIGKADASKGPKAAQTPKAKAEVAKADAADDKKLIGITVKKDDDFSTWYQQVLTRAEMLDYYDISGCYILRPWAFNIWKVIQKFFGGEIEKLGVEDCYFPMFVSSRALNREKDHIEGFSPEVAWVTKAGQSDLAEPIAVRPTSETVMYPYYASWIRSHRDLPLRLNQWCNVVRWEFKHPQPFIRTREFLWQEGHTAFATRQEADTEVRQILDLYRRVYEEYLAVPVVPGKKSEKEKFAGGEYTTTVEGFIPTTGRAIQGATSHCLGTNFSKMFNIMIENEAKERIHVWQNSWGLSTRTLGVVVMVHGDDQGLVLPPRVASVQVIVIPTGITAKTSDDERANLFKKSEELVETLQAAGIRAKADLRDNYTPPFKYNHWELRGVPVRLEVGPKDLAKSEACSFRRDTRAKQQLPLASIVPSVQSLLEQIQSDMFAKAKKERDERLIRLETWDGFVDALNKKCIVLAPWCEREQCEEDVKDNSARSSAGDEPQDEKAPSMGAKTLCIPFDQPKDGVIEGKTKCFACDHKAKSYTLWGRSY</sequence>
<keyword evidence="4" id="KW-0547">Nucleotide-binding</keyword>
<dbReference type="Gene3D" id="3.40.50.800">
    <property type="entry name" value="Anticodon-binding domain"/>
    <property type="match status" value="1"/>
</dbReference>
<gene>
    <name evidence="12" type="ORF">HK097_008736</name>
</gene>
<dbReference type="PROSITE" id="PS50862">
    <property type="entry name" value="AA_TRNA_LIGASE_II"/>
    <property type="match status" value="1"/>
</dbReference>
<dbReference type="EC" id="6.1.1.15" evidence="2"/>
<dbReference type="FunFam" id="3.30.930.10:FF:000007">
    <property type="entry name" value="Bifunctional glutamate/proline--tRNA ligase"/>
    <property type="match status" value="1"/>
</dbReference>
<dbReference type="GO" id="GO:0002161">
    <property type="term" value="F:aminoacyl-tRNA deacylase activity"/>
    <property type="evidence" value="ECO:0007669"/>
    <property type="project" value="InterPro"/>
</dbReference>
<dbReference type="SMART" id="SM00946">
    <property type="entry name" value="ProRS-C_1"/>
    <property type="match status" value="1"/>
</dbReference>
<feature type="domain" description="Aminoacyl-transfer RNA synthetases class-II family profile" evidence="11">
    <location>
        <begin position="256"/>
        <end position="495"/>
    </location>
</feature>
<keyword evidence="6" id="KW-0648">Protein biosynthesis</keyword>
<dbReference type="SUPFAM" id="SSF52954">
    <property type="entry name" value="Class II aaRS ABD-related"/>
    <property type="match status" value="1"/>
</dbReference>
<evidence type="ECO:0000256" key="9">
    <source>
        <dbReference type="ARBA" id="ARBA00047671"/>
    </source>
</evidence>
<proteinExistence type="inferred from homology"/>
<dbReference type="EMBL" id="JADGJD010000053">
    <property type="protein sequence ID" value="KAJ3055927.1"/>
    <property type="molecule type" value="Genomic_DNA"/>
</dbReference>
<evidence type="ECO:0000256" key="8">
    <source>
        <dbReference type="ARBA" id="ARBA00029731"/>
    </source>
</evidence>
<keyword evidence="5" id="KW-0067">ATP-binding</keyword>
<dbReference type="PRINTS" id="PR01046">
    <property type="entry name" value="TRNASYNTHPRO"/>
</dbReference>
<evidence type="ECO:0000256" key="5">
    <source>
        <dbReference type="ARBA" id="ARBA00022840"/>
    </source>
</evidence>
<evidence type="ECO:0000256" key="3">
    <source>
        <dbReference type="ARBA" id="ARBA00022598"/>
    </source>
</evidence>
<dbReference type="Gene3D" id="3.30.110.30">
    <property type="entry name" value="C-terminal domain of ProRS"/>
    <property type="match status" value="1"/>
</dbReference>
<dbReference type="Pfam" id="PF09180">
    <property type="entry name" value="ProRS-C_1"/>
    <property type="match status" value="1"/>
</dbReference>
<dbReference type="HAMAP" id="MF_01571">
    <property type="entry name" value="Pro_tRNA_synth_type3"/>
    <property type="match status" value="1"/>
</dbReference>
<dbReference type="InterPro" id="IPR045864">
    <property type="entry name" value="aa-tRNA-synth_II/BPL/LPL"/>
</dbReference>
<evidence type="ECO:0000256" key="6">
    <source>
        <dbReference type="ARBA" id="ARBA00022917"/>
    </source>
</evidence>
<dbReference type="FunFam" id="3.30.110.30:FF:000001">
    <property type="entry name" value="Bifunctional glutamate/proline--tRNA ligase"/>
    <property type="match status" value="1"/>
</dbReference>
<dbReference type="CDD" id="cd00778">
    <property type="entry name" value="ProRS_core_arch_euk"/>
    <property type="match status" value="1"/>
</dbReference>
<evidence type="ECO:0000259" key="11">
    <source>
        <dbReference type="PROSITE" id="PS50862"/>
    </source>
</evidence>
<dbReference type="AlphaFoldDB" id="A0AAD5SL26"/>
<name>A0AAD5SL26_9FUNG</name>
<evidence type="ECO:0000313" key="13">
    <source>
        <dbReference type="Proteomes" id="UP001212841"/>
    </source>
</evidence>
<dbReference type="InterPro" id="IPR007214">
    <property type="entry name" value="YbaK/aa-tRNA-synth-assoc-dom"/>
</dbReference>
<dbReference type="GO" id="GO:0005737">
    <property type="term" value="C:cytoplasm"/>
    <property type="evidence" value="ECO:0007669"/>
    <property type="project" value="InterPro"/>
</dbReference>
<dbReference type="InterPro" id="IPR033721">
    <property type="entry name" value="ProRS_core_arch_euk"/>
</dbReference>
<dbReference type="GO" id="GO:0017101">
    <property type="term" value="C:aminoacyl-tRNA synthetase multienzyme complex"/>
    <property type="evidence" value="ECO:0007669"/>
    <property type="project" value="TreeGrafter"/>
</dbReference>
<dbReference type="SUPFAM" id="SSF55681">
    <property type="entry name" value="Class II aaRS and biotin synthetases"/>
    <property type="match status" value="1"/>
</dbReference>
<feature type="region of interest" description="Disordered" evidence="10">
    <location>
        <begin position="657"/>
        <end position="677"/>
    </location>
</feature>
<dbReference type="InterPro" id="IPR002314">
    <property type="entry name" value="aa-tRNA-synt_IIb"/>
</dbReference>
<dbReference type="FunFam" id="3.40.50.800:FF:000005">
    <property type="entry name" value="bifunctional glutamate/proline--tRNA ligase"/>
    <property type="match status" value="1"/>
</dbReference>
<dbReference type="InterPro" id="IPR036621">
    <property type="entry name" value="Anticodon-bd_dom_sf"/>
</dbReference>
<dbReference type="InterPro" id="IPR016061">
    <property type="entry name" value="Pro-tRNA_ligase_II_C"/>
</dbReference>
<dbReference type="CDD" id="cd00862">
    <property type="entry name" value="ProRS_anticodon_zinc"/>
    <property type="match status" value="1"/>
</dbReference>
<evidence type="ECO:0000256" key="4">
    <source>
        <dbReference type="ARBA" id="ARBA00022741"/>
    </source>
</evidence>
<evidence type="ECO:0000256" key="7">
    <source>
        <dbReference type="ARBA" id="ARBA00023146"/>
    </source>
</evidence>
<evidence type="ECO:0000256" key="10">
    <source>
        <dbReference type="SAM" id="MobiDB-lite"/>
    </source>
</evidence>
<keyword evidence="7" id="KW-0030">Aminoacyl-tRNA synthetase</keyword>
<evidence type="ECO:0000256" key="2">
    <source>
        <dbReference type="ARBA" id="ARBA00012831"/>
    </source>
</evidence>
<dbReference type="InterPro" id="IPR006195">
    <property type="entry name" value="aa-tRNA-synth_II"/>
</dbReference>
<dbReference type="Pfam" id="PF03129">
    <property type="entry name" value="HGTP_anticodon"/>
    <property type="match status" value="1"/>
</dbReference>
<dbReference type="Gene3D" id="3.90.960.10">
    <property type="entry name" value="YbaK/aminoacyl-tRNA synthetase-associated domain"/>
    <property type="match status" value="1"/>
</dbReference>
<dbReference type="Proteomes" id="UP001212841">
    <property type="component" value="Unassembled WGS sequence"/>
</dbReference>
<dbReference type="InterPro" id="IPR036754">
    <property type="entry name" value="YbaK/aa-tRNA-synt-asso_dom_sf"/>
</dbReference>
<dbReference type="GO" id="GO:0006433">
    <property type="term" value="P:prolyl-tRNA aminoacylation"/>
    <property type="evidence" value="ECO:0007669"/>
    <property type="project" value="InterPro"/>
</dbReference>
<dbReference type="InterPro" id="IPR004499">
    <property type="entry name" value="Pro-tRNA-ligase_IIa_arc-type"/>
</dbReference>
<reference evidence="12" key="1">
    <citation type="submission" date="2020-05" db="EMBL/GenBank/DDBJ databases">
        <title>Phylogenomic resolution of chytrid fungi.</title>
        <authorList>
            <person name="Stajich J.E."/>
            <person name="Amses K."/>
            <person name="Simmons R."/>
            <person name="Seto K."/>
            <person name="Myers J."/>
            <person name="Bonds A."/>
            <person name="Quandt C.A."/>
            <person name="Barry K."/>
            <person name="Liu P."/>
            <person name="Grigoriev I."/>
            <person name="Longcore J.E."/>
            <person name="James T.Y."/>
        </authorList>
    </citation>
    <scope>NUCLEOTIDE SEQUENCE</scope>
    <source>
        <strain evidence="12">JEL0318</strain>
    </source>
</reference>
<dbReference type="Pfam" id="PF04073">
    <property type="entry name" value="tRNA_edit"/>
    <property type="match status" value="1"/>
</dbReference>
<dbReference type="SUPFAM" id="SSF64586">
    <property type="entry name" value="C-terminal domain of ProRS"/>
    <property type="match status" value="1"/>
</dbReference>
<dbReference type="InterPro" id="IPR017449">
    <property type="entry name" value="Pro-tRNA_synth_II"/>
</dbReference>
<dbReference type="GO" id="GO:0005524">
    <property type="term" value="F:ATP binding"/>
    <property type="evidence" value="ECO:0007669"/>
    <property type="project" value="UniProtKB-KW"/>
</dbReference>
<dbReference type="SUPFAM" id="SSF55826">
    <property type="entry name" value="YbaK/ProRS associated domain"/>
    <property type="match status" value="1"/>
</dbReference>
<dbReference type="Pfam" id="PF00587">
    <property type="entry name" value="tRNA-synt_2b"/>
    <property type="match status" value="1"/>
</dbReference>
<keyword evidence="13" id="KW-1185">Reference proteome</keyword>
<dbReference type="GO" id="GO:0004827">
    <property type="term" value="F:proline-tRNA ligase activity"/>
    <property type="evidence" value="ECO:0007669"/>
    <property type="project" value="UniProtKB-EC"/>
</dbReference>
<keyword evidence="3" id="KW-0436">Ligase</keyword>